<gene>
    <name evidence="1" type="ORF">G113_02449</name>
</gene>
<dbReference type="EMBL" id="AQGQ01000006">
    <property type="protein sequence ID" value="EOD56697.1"/>
    <property type="molecule type" value="Genomic_DNA"/>
</dbReference>
<dbReference type="Proteomes" id="UP000013526">
    <property type="component" value="Unassembled WGS sequence"/>
</dbReference>
<comment type="caution">
    <text evidence="1">The sequence shown here is derived from an EMBL/GenBank/DDBJ whole genome shotgun (WGS) entry which is preliminary data.</text>
</comment>
<accession>R1FAJ2</accession>
<sequence>MFENLAVLFHLKGATSKKKGGVEKDTYAPSTRNYYFRYGA</sequence>
<organism evidence="1 2">
    <name type="scientific">Aeromonas molluscorum 848</name>
    <dbReference type="NCBI Taxonomy" id="1268236"/>
    <lineage>
        <taxon>Bacteria</taxon>
        <taxon>Pseudomonadati</taxon>
        <taxon>Pseudomonadota</taxon>
        <taxon>Gammaproteobacteria</taxon>
        <taxon>Aeromonadales</taxon>
        <taxon>Aeromonadaceae</taxon>
        <taxon>Aeromonas</taxon>
    </lineage>
</organism>
<reference evidence="1 2" key="1">
    <citation type="journal article" date="2013" name="Genome Announc.">
        <title>Draft Genome Sequence of Aeromonas molluscorum Strain 848TT, Isolated from Bivalve Molluscs.</title>
        <authorList>
            <person name="Spataro N."/>
            <person name="Farfan M."/>
            <person name="Albarral V."/>
            <person name="Sanglas A."/>
            <person name="Loren J.G."/>
            <person name="Fuste M.C."/>
            <person name="Bosch E."/>
        </authorList>
    </citation>
    <scope>NUCLEOTIDE SEQUENCE [LARGE SCALE GENOMIC DNA]</scope>
    <source>
        <strain evidence="1 2">848</strain>
    </source>
</reference>
<proteinExistence type="predicted"/>
<evidence type="ECO:0000313" key="2">
    <source>
        <dbReference type="Proteomes" id="UP000013526"/>
    </source>
</evidence>
<dbReference type="AlphaFoldDB" id="R1FAJ2"/>
<dbReference type="PATRIC" id="fig|1268236.3.peg.491"/>
<keyword evidence="2" id="KW-1185">Reference proteome</keyword>
<evidence type="ECO:0000313" key="1">
    <source>
        <dbReference type="EMBL" id="EOD56697.1"/>
    </source>
</evidence>
<protein>
    <submittedName>
        <fullName evidence="1">Uncharacterized protein</fullName>
    </submittedName>
</protein>
<name>R1FAJ2_9GAMM</name>
<dbReference type="RefSeq" id="WP_005892548.1">
    <property type="nucleotide sequence ID" value="NZ_AQGQ01000006.1"/>
</dbReference>